<dbReference type="RefSeq" id="XP_024870596.1">
    <property type="nucleotide sequence ID" value="XM_025014828.1"/>
</dbReference>
<name>A0A6J1PMN8_9HYME</name>
<dbReference type="Proteomes" id="UP000504618">
    <property type="component" value="Unplaced"/>
</dbReference>
<gene>
    <name evidence="3" type="primary">LOC112453845</name>
</gene>
<protein>
    <submittedName>
        <fullName evidence="3">Uncharacterized protein LOC112453845</fullName>
    </submittedName>
</protein>
<keyword evidence="1" id="KW-0812">Transmembrane</keyword>
<keyword evidence="1" id="KW-0472">Membrane</keyword>
<organism evidence="2 3">
    <name type="scientific">Temnothorax curvispinosus</name>
    <dbReference type="NCBI Taxonomy" id="300111"/>
    <lineage>
        <taxon>Eukaryota</taxon>
        <taxon>Metazoa</taxon>
        <taxon>Ecdysozoa</taxon>
        <taxon>Arthropoda</taxon>
        <taxon>Hexapoda</taxon>
        <taxon>Insecta</taxon>
        <taxon>Pterygota</taxon>
        <taxon>Neoptera</taxon>
        <taxon>Endopterygota</taxon>
        <taxon>Hymenoptera</taxon>
        <taxon>Apocrita</taxon>
        <taxon>Aculeata</taxon>
        <taxon>Formicoidea</taxon>
        <taxon>Formicidae</taxon>
        <taxon>Myrmicinae</taxon>
        <taxon>Temnothorax</taxon>
    </lineage>
</organism>
<keyword evidence="2" id="KW-1185">Reference proteome</keyword>
<feature type="transmembrane region" description="Helical" evidence="1">
    <location>
        <begin position="156"/>
        <end position="176"/>
    </location>
</feature>
<dbReference type="GeneID" id="112453845"/>
<dbReference type="AlphaFoldDB" id="A0A6J1PMN8"/>
<sequence length="192" mass="22248">MLQRRKTYGFYHAIFPIIILEESRFRNYFRMSPTQFENLLCLVTPFITKQMVIREPISAAERLSLTLRFLASGDSMSSMSYQYLIGLTTISNIIEETCNAIWICLQKKVLPSSLTETEWLNIAHEFEEKWNFHHCVGAIDGKHVLIQVHPTSIIKIVIVLYYLQFAMLIISLRLSILEGMVDVAMVESLKIQ</sequence>
<keyword evidence="1" id="KW-1133">Transmembrane helix</keyword>
<evidence type="ECO:0000256" key="1">
    <source>
        <dbReference type="SAM" id="Phobius"/>
    </source>
</evidence>
<evidence type="ECO:0000313" key="2">
    <source>
        <dbReference type="Proteomes" id="UP000504618"/>
    </source>
</evidence>
<reference evidence="3" key="1">
    <citation type="submission" date="2025-08" db="UniProtKB">
        <authorList>
            <consortium name="RefSeq"/>
        </authorList>
    </citation>
    <scope>IDENTIFICATION</scope>
    <source>
        <tissue evidence="3">Whole body</tissue>
    </source>
</reference>
<evidence type="ECO:0000313" key="3">
    <source>
        <dbReference type="RefSeq" id="XP_024870596.1"/>
    </source>
</evidence>
<proteinExistence type="predicted"/>
<accession>A0A6J1PMN8</accession>
<dbReference type="OrthoDB" id="6627079at2759"/>